<evidence type="ECO:0000256" key="5">
    <source>
        <dbReference type="ARBA" id="ARBA00022448"/>
    </source>
</evidence>
<dbReference type="EMBL" id="EU024482">
    <property type="protein sequence ID" value="ABS71901.1"/>
    <property type="molecule type" value="Genomic_DNA"/>
</dbReference>
<dbReference type="EC" id="7.1.1.2" evidence="11"/>
<protein>
    <recommendedName>
        <fullName evidence="4 11">NADH-ubiquinone oxidoreductase chain 1</fullName>
        <ecNumber evidence="11">7.1.1.2</ecNumber>
    </recommendedName>
</protein>
<keyword evidence="8 11" id="KW-0830">Ubiquinone</keyword>
<geneLocation type="mitochondrion" evidence="13"/>
<evidence type="ECO:0000313" key="13">
    <source>
        <dbReference type="EMBL" id="ABS71901.1"/>
    </source>
</evidence>
<dbReference type="HAMAP" id="MF_01350">
    <property type="entry name" value="NDH1_NuoH"/>
    <property type="match status" value="1"/>
</dbReference>
<evidence type="ECO:0000256" key="6">
    <source>
        <dbReference type="ARBA" id="ARBA00022692"/>
    </source>
</evidence>
<evidence type="ECO:0000256" key="10">
    <source>
        <dbReference type="RuleBase" id="RU000471"/>
    </source>
</evidence>
<evidence type="ECO:0000256" key="7">
    <source>
        <dbReference type="ARBA" id="ARBA00022989"/>
    </source>
</evidence>
<feature type="transmembrane region" description="Helical" evidence="12">
    <location>
        <begin position="241"/>
        <end position="262"/>
    </location>
</feature>
<evidence type="ECO:0000256" key="12">
    <source>
        <dbReference type="SAM" id="Phobius"/>
    </source>
</evidence>
<dbReference type="InterPro" id="IPR018086">
    <property type="entry name" value="NADH_UbQ_OxRdtase_su1_CS"/>
</dbReference>
<dbReference type="PANTHER" id="PTHR11432">
    <property type="entry name" value="NADH DEHYDROGENASE SUBUNIT 1"/>
    <property type="match status" value="1"/>
</dbReference>
<gene>
    <name evidence="13" type="primary">nad1</name>
</gene>
<feature type="transmembrane region" description="Helical" evidence="12">
    <location>
        <begin position="68"/>
        <end position="89"/>
    </location>
</feature>
<dbReference type="PANTHER" id="PTHR11432:SF3">
    <property type="entry name" value="NADH-UBIQUINONE OXIDOREDUCTASE CHAIN 1"/>
    <property type="match status" value="1"/>
</dbReference>
<comment type="catalytic activity">
    <reaction evidence="11">
        <text>a ubiquinone + NADH + 5 H(+)(in) = a ubiquinol + NAD(+) + 4 H(+)(out)</text>
        <dbReference type="Rhea" id="RHEA:29091"/>
        <dbReference type="Rhea" id="RHEA-COMP:9565"/>
        <dbReference type="Rhea" id="RHEA-COMP:9566"/>
        <dbReference type="ChEBI" id="CHEBI:15378"/>
        <dbReference type="ChEBI" id="CHEBI:16389"/>
        <dbReference type="ChEBI" id="CHEBI:17976"/>
        <dbReference type="ChEBI" id="CHEBI:57540"/>
        <dbReference type="ChEBI" id="CHEBI:57945"/>
        <dbReference type="EC" id="7.1.1.2"/>
    </reaction>
</comment>
<keyword evidence="5" id="KW-0813">Transport</keyword>
<dbReference type="AlphaFoldDB" id="A9LI73"/>
<comment type="subcellular location">
    <subcellularLocation>
        <location evidence="10">Mitochondrion inner membrane</location>
        <topology evidence="10">Multi-pass membrane protein</topology>
    </subcellularLocation>
    <subcellularLocation>
        <location evidence="2">Mitochondrion membrane</location>
        <topology evidence="2">Multi-pass membrane protein</topology>
    </subcellularLocation>
</comment>
<feature type="transmembrane region" description="Helical" evidence="12">
    <location>
        <begin position="6"/>
        <end position="23"/>
    </location>
</feature>
<sequence length="305" mass="34352">MELLNVLVLVLMVLVSVAFFTLLERKVLGYMQIRKGPNKVGVVGILQPFADALKLFSKEQLILEVSNLLIYYFCPILGLILSLCMWLVYPIEGLMVDFDYSVLLFLIVSGLGVYSVMGSGWSSNSKYALLGSYRSVAQTISYEVSMALLIIVLILIVGNYDFYGFLIYQFDSTLLFFGLIPLGLVWIGICLAECNRAPFDFAEGESELVSGFNVEYSGGGFSLIFLAEYASILGMSMITNVMFFGGKLMGVGIFLISFLYLWVRASFPRYRYDKLMNLAWSIYLPLTLFYFLIVFGIMLFLFEMG</sequence>
<reference evidence="13" key="1">
    <citation type="journal article" date="2007" name="BMC Genomics">
        <title>The complete mitochondrial genome of Pseudocellus pearsei (Chelicerata: Ricinulei) and a comparison of mitochondrial gene rearrangements in Arachnida.</title>
        <authorList>
            <person name="Fahrein K."/>
            <person name="Talarico G."/>
            <person name="Braband A."/>
            <person name="Podsiadlowski L."/>
        </authorList>
    </citation>
    <scope>NUCLEOTIDE SEQUENCE</scope>
</reference>
<dbReference type="Pfam" id="PF00146">
    <property type="entry name" value="NADHdh"/>
    <property type="match status" value="1"/>
</dbReference>
<evidence type="ECO:0000256" key="3">
    <source>
        <dbReference type="ARBA" id="ARBA00010535"/>
    </source>
</evidence>
<organism evidence="13">
    <name type="scientific">Nothopuga sp. 1 LP-2008</name>
    <dbReference type="NCBI Taxonomy" id="504482"/>
    <lineage>
        <taxon>Eukaryota</taxon>
        <taxon>Metazoa</taxon>
        <taxon>Ecdysozoa</taxon>
        <taxon>Arthropoda</taxon>
        <taxon>Chelicerata</taxon>
        <taxon>Arachnida</taxon>
        <taxon>Solifugae</taxon>
        <taxon>Ammotrechidae</taxon>
        <taxon>Nothopuga</taxon>
    </lineage>
</organism>
<evidence type="ECO:0000256" key="4">
    <source>
        <dbReference type="ARBA" id="ARBA00021009"/>
    </source>
</evidence>
<keyword evidence="7 12" id="KW-1133">Transmembrane helix</keyword>
<evidence type="ECO:0000256" key="8">
    <source>
        <dbReference type="ARBA" id="ARBA00023075"/>
    </source>
</evidence>
<dbReference type="PROSITE" id="PS00668">
    <property type="entry name" value="COMPLEX1_ND1_2"/>
    <property type="match status" value="1"/>
</dbReference>
<feature type="transmembrane region" description="Helical" evidence="12">
    <location>
        <begin position="174"/>
        <end position="192"/>
    </location>
</feature>
<evidence type="ECO:0000256" key="1">
    <source>
        <dbReference type="ARBA" id="ARBA00003257"/>
    </source>
</evidence>
<feature type="transmembrane region" description="Helical" evidence="12">
    <location>
        <begin position="282"/>
        <end position="302"/>
    </location>
</feature>
<name>A9LI73_9ARAC</name>
<dbReference type="GO" id="GO:0003954">
    <property type="term" value="F:NADH dehydrogenase activity"/>
    <property type="evidence" value="ECO:0007669"/>
    <property type="project" value="TreeGrafter"/>
</dbReference>
<dbReference type="GO" id="GO:0009060">
    <property type="term" value="P:aerobic respiration"/>
    <property type="evidence" value="ECO:0007669"/>
    <property type="project" value="TreeGrafter"/>
</dbReference>
<comment type="function">
    <text evidence="1">Core subunit of the mitochondrial membrane respiratory chain NADH dehydrogenase (Complex I) that is believed to belong to the minimal assembly required for catalysis. Complex I functions in the transfer of electrons from NADH to the respiratory chain. The immediate electron acceptor for the enzyme is believed to be ubiquinone.</text>
</comment>
<feature type="transmembrane region" description="Helical" evidence="12">
    <location>
        <begin position="101"/>
        <end position="123"/>
    </location>
</feature>
<dbReference type="GO" id="GO:0008137">
    <property type="term" value="F:NADH dehydrogenase (ubiquinone) activity"/>
    <property type="evidence" value="ECO:0007669"/>
    <property type="project" value="UniProtKB-EC"/>
</dbReference>
<comment type="similarity">
    <text evidence="3 10">Belongs to the complex I subunit 1 family.</text>
</comment>
<proteinExistence type="inferred from homology"/>
<dbReference type="PROSITE" id="PS00667">
    <property type="entry name" value="COMPLEX1_ND1_1"/>
    <property type="match status" value="1"/>
</dbReference>
<evidence type="ECO:0000256" key="2">
    <source>
        <dbReference type="ARBA" id="ARBA00004225"/>
    </source>
</evidence>
<keyword evidence="9 12" id="KW-0472">Membrane</keyword>
<keyword evidence="11 13" id="KW-0496">Mitochondrion</keyword>
<keyword evidence="6 10" id="KW-0812">Transmembrane</keyword>
<keyword evidence="10" id="KW-0520">NAD</keyword>
<feature type="transmembrane region" description="Helical" evidence="12">
    <location>
        <begin position="144"/>
        <end position="168"/>
    </location>
</feature>
<dbReference type="GO" id="GO:0005743">
    <property type="term" value="C:mitochondrial inner membrane"/>
    <property type="evidence" value="ECO:0007669"/>
    <property type="project" value="UniProtKB-SubCell"/>
</dbReference>
<evidence type="ECO:0000256" key="11">
    <source>
        <dbReference type="RuleBase" id="RU000473"/>
    </source>
</evidence>
<accession>A9LI73</accession>
<dbReference type="InterPro" id="IPR001694">
    <property type="entry name" value="NADH_UbQ_OxRdtase_su1/FPO"/>
</dbReference>
<evidence type="ECO:0000256" key="9">
    <source>
        <dbReference type="ARBA" id="ARBA00023136"/>
    </source>
</evidence>